<proteinExistence type="predicted"/>
<evidence type="ECO:0000313" key="8">
    <source>
        <dbReference type="Proteomes" id="UP001058167"/>
    </source>
</evidence>
<evidence type="ECO:0000256" key="3">
    <source>
        <dbReference type="ARBA" id="ARBA00023136"/>
    </source>
</evidence>
<dbReference type="PANTHER" id="PTHR30332">
    <property type="entry name" value="PROBABLE GENERAL SECRETION PATHWAY PROTEIN D"/>
    <property type="match status" value="1"/>
</dbReference>
<dbReference type="InterPro" id="IPR050810">
    <property type="entry name" value="Bact_Secretion_Sys_Channel"/>
</dbReference>
<evidence type="ECO:0000256" key="2">
    <source>
        <dbReference type="ARBA" id="ARBA00022729"/>
    </source>
</evidence>
<evidence type="ECO:0000259" key="6">
    <source>
        <dbReference type="Pfam" id="PF07655"/>
    </source>
</evidence>
<dbReference type="Proteomes" id="UP001058167">
    <property type="component" value="Unassembled WGS sequence"/>
</dbReference>
<dbReference type="RefSeq" id="WP_261867672.1">
    <property type="nucleotide sequence ID" value="NZ_BSRL01000011.1"/>
</dbReference>
<dbReference type="Pfam" id="PF07655">
    <property type="entry name" value="Secretin_N_2"/>
    <property type="match status" value="1"/>
</dbReference>
<evidence type="ECO:0000256" key="4">
    <source>
        <dbReference type="SAM" id="MobiDB-lite"/>
    </source>
</evidence>
<dbReference type="EMBL" id="BRLF01000011">
    <property type="protein sequence ID" value="GKX48879.1"/>
    <property type="molecule type" value="Genomic_DNA"/>
</dbReference>
<dbReference type="InterPro" id="IPR004846">
    <property type="entry name" value="T2SS/T3SS_dom"/>
</dbReference>
<dbReference type="InterPro" id="IPR013359">
    <property type="entry name" value="Pilus_4B_PilN"/>
</dbReference>
<evidence type="ECO:0000313" key="7">
    <source>
        <dbReference type="EMBL" id="GKX48879.1"/>
    </source>
</evidence>
<comment type="subcellular location">
    <subcellularLocation>
        <location evidence="1">Membrane</location>
    </subcellularLocation>
</comment>
<sequence length="577" mass="61528">MQSPAFLSLSLRRFALSVTALTVVAVLSGCALTEIQKLEDDAHASGQQARRITESQTSKTQSAVTWVDKPWVNLSPVIAPLSSDDGKKLGYCPFRINRPEGMSLLELGQRLTRTCGIRVVITPDVAQMQSASVSNVATQQMSGTLPIPDDNGRVALSRISDPTTSSQAQQPSQNMSVSSGLHLGAIKWNGDRIAELMDNIAVQLGVSWRSDGPNQVVFYYTETKTYQLAMLNTKTESTASVISGTSSSMGASGGSSVAGAASGDASSSQKTTTDLNSELYEDIRKTVETMLTPQKGRFWLSAASGALTVTDTPQVQARVARFVDYQNEVLNRQVQLNVQLLSVTQSKTNQMGLDWSLVYRSLNNVGATMTGNFSGAADNAMSGGVSILNSATGNAAKFSGSSALFKALSEQGTVRVDMSQAAPTTNLSPAPFQLSDQTVYIARASTTATTNAGSTSSLEPGMITTGLNVTMLPFIKENGDVQLQFSFNLSDPPTITSFTTRDGNSRMDMPHTKLRSLTRKVNLRAGQSLVLTGFEQVNTTTNKSGMFTPDNFLFGGGRSGDNTRTSLVIVITPVVLR</sequence>
<gene>
    <name evidence="7" type="ORF">SOASR016_36310</name>
</gene>
<feature type="region of interest" description="Disordered" evidence="4">
    <location>
        <begin position="245"/>
        <end position="273"/>
    </location>
</feature>
<evidence type="ECO:0000256" key="1">
    <source>
        <dbReference type="ARBA" id="ARBA00004370"/>
    </source>
</evidence>
<feature type="domain" description="Type II/III secretion system secretin-like" evidence="5">
    <location>
        <begin position="407"/>
        <end position="576"/>
    </location>
</feature>
<dbReference type="PANTHER" id="PTHR30332:SF24">
    <property type="entry name" value="SECRETIN GSPD-RELATED"/>
    <property type="match status" value="1"/>
</dbReference>
<comment type="caution">
    <text evidence="7">The sequence shown here is derived from an EMBL/GenBank/DDBJ whole genome shotgun (WGS) entry which is preliminary data.</text>
</comment>
<name>A0ABQ5LBD6_PECCC</name>
<organism evidence="7 8">
    <name type="scientific">Pectobacterium carotovorum subsp. carotovorum</name>
    <name type="common">Erwinia carotovora subsp. carotovora</name>
    <dbReference type="NCBI Taxonomy" id="555"/>
    <lineage>
        <taxon>Bacteria</taxon>
        <taxon>Pseudomonadati</taxon>
        <taxon>Pseudomonadota</taxon>
        <taxon>Gammaproteobacteria</taxon>
        <taxon>Enterobacterales</taxon>
        <taxon>Pectobacteriaceae</taxon>
        <taxon>Pectobacterium</taxon>
    </lineage>
</organism>
<reference evidence="7" key="1">
    <citation type="submission" date="2022-06" db="EMBL/GenBank/DDBJ databases">
        <title>Draft genome sequences of Pectobacterium carotovorum subsp. carotovorum str. NBRC12380.</title>
        <authorList>
            <person name="Wakabayashi Y."/>
            <person name="Kojima K."/>
        </authorList>
    </citation>
    <scope>NUCLEOTIDE SEQUENCE</scope>
    <source>
        <strain evidence="7">NBRC 12380</strain>
    </source>
</reference>
<keyword evidence="3" id="KW-0472">Membrane</keyword>
<dbReference type="NCBIfam" id="TIGR02520">
    <property type="entry name" value="pilus_B_mal_scr"/>
    <property type="match status" value="1"/>
</dbReference>
<dbReference type="InterPro" id="IPR011514">
    <property type="entry name" value="Secretin_N_2"/>
</dbReference>
<keyword evidence="8" id="KW-1185">Reference proteome</keyword>
<evidence type="ECO:0000259" key="5">
    <source>
        <dbReference type="Pfam" id="PF00263"/>
    </source>
</evidence>
<dbReference type="Pfam" id="PF00263">
    <property type="entry name" value="Secretin"/>
    <property type="match status" value="1"/>
</dbReference>
<feature type="domain" description="Secretin N-terminal" evidence="6">
    <location>
        <begin position="223"/>
        <end position="304"/>
    </location>
</feature>
<protein>
    <submittedName>
        <fullName evidence="7">Type IVB pilus formation outer membrane protein, R64 PilN family</fullName>
    </submittedName>
</protein>
<accession>A0ABQ5LBD6</accession>
<keyword evidence="2" id="KW-0732">Signal</keyword>
<feature type="compositionally biased region" description="Low complexity" evidence="4">
    <location>
        <begin position="245"/>
        <end position="268"/>
    </location>
</feature>